<feature type="compositionally biased region" description="Low complexity" evidence="4">
    <location>
        <begin position="1"/>
        <end position="11"/>
    </location>
</feature>
<sequence length="384" mass="43166">MKSFSLRSRPGGLSGGNRGPNDNSSKTHLENISDLREVKHNKQKRNIAPLIFKNRPRILVICFSSCVVLFFFFFLSHNLPVTNDEADSEDKKFAPMGTIVYGAKSKGDDTDKLVAQAITAGFRHIATGGFHFEYNEPGVGIGWKESGVPRNELYLQTLFVSKSVNNYGVQNCKVEGCPPSPDLSIEDQVHLSIKSSLHNLQTPYIDSVLVHNFRAKLQTYEDTMAAWRVLESYVDRGIIRHLGIVSVHDRDYLIKLHNETRVKPSIIQNRFHSNRGYDVELRPLFKDMGTSNQLFWILTGSAGGKVRNNNVITEIAQRQGVSNQILLYSFILVCLGGTPLIGSKTLLHMEEDVTALLRKPLIWNDEDFTAVANVINKNLIKNKI</sequence>
<dbReference type="Pfam" id="PF00248">
    <property type="entry name" value="Aldo_ket_red"/>
    <property type="match status" value="1"/>
</dbReference>
<name>A0AAD8YMF0_9STRA</name>
<proteinExistence type="inferred from homology"/>
<evidence type="ECO:0000313" key="8">
    <source>
        <dbReference type="Proteomes" id="UP001224775"/>
    </source>
</evidence>
<dbReference type="InterPro" id="IPR023210">
    <property type="entry name" value="NADP_OxRdtase_dom"/>
</dbReference>
<evidence type="ECO:0000256" key="1">
    <source>
        <dbReference type="ARBA" id="ARBA00007905"/>
    </source>
</evidence>
<evidence type="ECO:0000256" key="3">
    <source>
        <dbReference type="ARBA" id="ARBA00023002"/>
    </source>
</evidence>
<dbReference type="EC" id="1.1.1.-" evidence="7"/>
<dbReference type="EMBL" id="JATAAI010000001">
    <property type="protein sequence ID" value="KAK1749286.1"/>
    <property type="molecule type" value="Genomic_DNA"/>
</dbReference>
<organism evidence="7 8">
    <name type="scientific">Skeletonema marinoi</name>
    <dbReference type="NCBI Taxonomy" id="267567"/>
    <lineage>
        <taxon>Eukaryota</taxon>
        <taxon>Sar</taxon>
        <taxon>Stramenopiles</taxon>
        <taxon>Ochrophyta</taxon>
        <taxon>Bacillariophyta</taxon>
        <taxon>Coscinodiscophyceae</taxon>
        <taxon>Thalassiosirophycidae</taxon>
        <taxon>Thalassiosirales</taxon>
        <taxon>Skeletonemataceae</taxon>
        <taxon>Skeletonema</taxon>
        <taxon>Skeletonema marinoi-dohrnii complex</taxon>
    </lineage>
</organism>
<evidence type="ECO:0000313" key="7">
    <source>
        <dbReference type="EMBL" id="KAK1749286.1"/>
    </source>
</evidence>
<feature type="transmembrane region" description="Helical" evidence="5">
    <location>
        <begin position="58"/>
        <end position="75"/>
    </location>
</feature>
<keyword evidence="5" id="KW-0812">Transmembrane</keyword>
<gene>
    <name evidence="7" type="ORF">QTG54_001225</name>
</gene>
<evidence type="ECO:0000259" key="6">
    <source>
        <dbReference type="Pfam" id="PF00248"/>
    </source>
</evidence>
<comment type="caution">
    <text evidence="7">The sequence shown here is derived from an EMBL/GenBank/DDBJ whole genome shotgun (WGS) entry which is preliminary data.</text>
</comment>
<dbReference type="AlphaFoldDB" id="A0AAD8YMF0"/>
<protein>
    <submittedName>
        <fullName evidence="7">Aldo-keto reductase family protein</fullName>
        <ecNumber evidence="7">1.1.1.-</ecNumber>
    </submittedName>
</protein>
<feature type="region of interest" description="Disordered" evidence="4">
    <location>
        <begin position="1"/>
        <end position="27"/>
    </location>
</feature>
<keyword evidence="2" id="KW-0521">NADP</keyword>
<dbReference type="Proteomes" id="UP001224775">
    <property type="component" value="Unassembled WGS sequence"/>
</dbReference>
<evidence type="ECO:0000256" key="4">
    <source>
        <dbReference type="SAM" id="MobiDB-lite"/>
    </source>
</evidence>
<dbReference type="InterPro" id="IPR020471">
    <property type="entry name" value="AKR"/>
</dbReference>
<dbReference type="InterPro" id="IPR036812">
    <property type="entry name" value="NAD(P)_OxRdtase_dom_sf"/>
</dbReference>
<evidence type="ECO:0000256" key="2">
    <source>
        <dbReference type="ARBA" id="ARBA00022857"/>
    </source>
</evidence>
<keyword evidence="5" id="KW-1133">Transmembrane helix</keyword>
<dbReference type="PANTHER" id="PTHR43827:SF3">
    <property type="entry name" value="NADP-DEPENDENT OXIDOREDUCTASE DOMAIN-CONTAINING PROTEIN"/>
    <property type="match status" value="1"/>
</dbReference>
<accession>A0AAD8YMF0</accession>
<comment type="similarity">
    <text evidence="1">Belongs to the aldo/keto reductase family.</text>
</comment>
<dbReference type="PANTHER" id="PTHR43827">
    <property type="entry name" value="2,5-DIKETO-D-GLUCONIC ACID REDUCTASE"/>
    <property type="match status" value="1"/>
</dbReference>
<keyword evidence="3 7" id="KW-0560">Oxidoreductase</keyword>
<dbReference type="GO" id="GO:0016616">
    <property type="term" value="F:oxidoreductase activity, acting on the CH-OH group of donors, NAD or NADP as acceptor"/>
    <property type="evidence" value="ECO:0007669"/>
    <property type="project" value="UniProtKB-ARBA"/>
</dbReference>
<feature type="domain" description="NADP-dependent oxidoreductase" evidence="6">
    <location>
        <begin position="105"/>
        <end position="273"/>
    </location>
</feature>
<dbReference type="PRINTS" id="PR00069">
    <property type="entry name" value="ALDKETRDTASE"/>
</dbReference>
<keyword evidence="5" id="KW-0472">Membrane</keyword>
<keyword evidence="8" id="KW-1185">Reference proteome</keyword>
<evidence type="ECO:0000256" key="5">
    <source>
        <dbReference type="SAM" id="Phobius"/>
    </source>
</evidence>
<reference evidence="7" key="1">
    <citation type="submission" date="2023-06" db="EMBL/GenBank/DDBJ databases">
        <title>Survivors Of The Sea: Transcriptome response of Skeletonema marinoi to long-term dormancy.</title>
        <authorList>
            <person name="Pinder M.I.M."/>
            <person name="Kourtchenko O."/>
            <person name="Robertson E.K."/>
            <person name="Larsson T."/>
            <person name="Maumus F."/>
            <person name="Osuna-Cruz C.M."/>
            <person name="Vancaester E."/>
            <person name="Stenow R."/>
            <person name="Vandepoele K."/>
            <person name="Ploug H."/>
            <person name="Bruchert V."/>
            <person name="Godhe A."/>
            <person name="Topel M."/>
        </authorList>
    </citation>
    <scope>NUCLEOTIDE SEQUENCE</scope>
    <source>
        <strain evidence="7">R05AC</strain>
    </source>
</reference>
<dbReference type="SUPFAM" id="SSF51430">
    <property type="entry name" value="NAD(P)-linked oxidoreductase"/>
    <property type="match status" value="1"/>
</dbReference>
<dbReference type="Gene3D" id="3.20.20.100">
    <property type="entry name" value="NADP-dependent oxidoreductase domain"/>
    <property type="match status" value="1"/>
</dbReference>